<evidence type="ECO:0000256" key="4">
    <source>
        <dbReference type="ARBA" id="ARBA00022741"/>
    </source>
</evidence>
<comment type="similarity">
    <text evidence="1 10">Belongs to the class-I aminoacyl-tRNA synthetase family.</text>
</comment>
<dbReference type="Proteomes" id="UP000504637">
    <property type="component" value="Unplaced"/>
</dbReference>
<evidence type="ECO:0000313" key="12">
    <source>
        <dbReference type="Proteomes" id="UP000504637"/>
    </source>
</evidence>
<keyword evidence="7 10" id="KW-0030">Aminoacyl-tRNA synthetase</keyword>
<comment type="catalytic activity">
    <reaction evidence="8">
        <text>tRNA(Met) + L-methionine + ATP = L-methionyl-tRNA(Met) + AMP + diphosphate</text>
        <dbReference type="Rhea" id="RHEA:13481"/>
        <dbReference type="Rhea" id="RHEA-COMP:9667"/>
        <dbReference type="Rhea" id="RHEA-COMP:9698"/>
        <dbReference type="ChEBI" id="CHEBI:30616"/>
        <dbReference type="ChEBI" id="CHEBI:33019"/>
        <dbReference type="ChEBI" id="CHEBI:57844"/>
        <dbReference type="ChEBI" id="CHEBI:78442"/>
        <dbReference type="ChEBI" id="CHEBI:78530"/>
        <dbReference type="ChEBI" id="CHEBI:456215"/>
        <dbReference type="EC" id="6.1.1.10"/>
    </reaction>
</comment>
<evidence type="ECO:0000256" key="6">
    <source>
        <dbReference type="ARBA" id="ARBA00022917"/>
    </source>
</evidence>
<dbReference type="GO" id="GO:0006431">
    <property type="term" value="P:methionyl-tRNA aminoacylation"/>
    <property type="evidence" value="ECO:0007669"/>
    <property type="project" value="InterPro"/>
</dbReference>
<proteinExistence type="inferred from homology"/>
<dbReference type="PANTHER" id="PTHR43326:SF1">
    <property type="entry name" value="METHIONINE--TRNA LIGASE, MITOCHONDRIAL"/>
    <property type="match status" value="1"/>
</dbReference>
<evidence type="ECO:0000256" key="7">
    <source>
        <dbReference type="ARBA" id="ARBA00023146"/>
    </source>
</evidence>
<feature type="domain" description="Methionyl/Leucyl tRNA synthetase" evidence="11">
    <location>
        <begin position="21"/>
        <end position="388"/>
    </location>
</feature>
<dbReference type="InterPro" id="IPR023457">
    <property type="entry name" value="Met-tRNA_synth_2"/>
</dbReference>
<evidence type="ECO:0000313" key="13">
    <source>
        <dbReference type="RefSeq" id="XP_033461157.1"/>
    </source>
</evidence>
<dbReference type="NCBIfam" id="TIGR00398">
    <property type="entry name" value="metG"/>
    <property type="match status" value="1"/>
</dbReference>
<keyword evidence="4 10" id="KW-0547">Nucleotide-binding</keyword>
<evidence type="ECO:0000256" key="1">
    <source>
        <dbReference type="ARBA" id="ARBA00005594"/>
    </source>
</evidence>
<evidence type="ECO:0000259" key="11">
    <source>
        <dbReference type="Pfam" id="PF09334"/>
    </source>
</evidence>
<reference evidence="13" key="1">
    <citation type="submission" date="2020-01" db="EMBL/GenBank/DDBJ databases">
        <authorList>
            <consortium name="DOE Joint Genome Institute"/>
            <person name="Haridas S."/>
            <person name="Albert R."/>
            <person name="Binder M."/>
            <person name="Bloem J."/>
            <person name="Labutti K."/>
            <person name="Salamov A."/>
            <person name="Andreopoulos B."/>
            <person name="Baker S.E."/>
            <person name="Barry K."/>
            <person name="Bills G."/>
            <person name="Bluhm B.H."/>
            <person name="Cannon C."/>
            <person name="Castanera R."/>
            <person name="Culley D.E."/>
            <person name="Daum C."/>
            <person name="Ezra D."/>
            <person name="Gonzalez J.B."/>
            <person name="Henrissat B."/>
            <person name="Kuo A."/>
            <person name="Liang C."/>
            <person name="Lipzen A."/>
            <person name="Lutzoni F."/>
            <person name="Magnuson J."/>
            <person name="Mondo S."/>
            <person name="Nolan M."/>
            <person name="Ohm R."/>
            <person name="Pangilinan J."/>
            <person name="Park H.-J."/>
            <person name="Ramirez L."/>
            <person name="Alfaro M."/>
            <person name="Sun H."/>
            <person name="Tritt A."/>
            <person name="Yoshinaga Y."/>
            <person name="Zwiers L.-H."/>
            <person name="Turgeon B.G."/>
            <person name="Goodwin S.B."/>
            <person name="Spatafora J.W."/>
            <person name="Crous P.W."/>
            <person name="Grigoriev I.V."/>
        </authorList>
    </citation>
    <scope>NUCLEOTIDE SEQUENCE</scope>
    <source>
        <strain evidence="13">CBS 342.82</strain>
    </source>
</reference>
<dbReference type="SUPFAM" id="SSF52374">
    <property type="entry name" value="Nucleotidylyl transferase"/>
    <property type="match status" value="1"/>
</dbReference>
<evidence type="ECO:0000256" key="8">
    <source>
        <dbReference type="ARBA" id="ARBA00047364"/>
    </source>
</evidence>
<dbReference type="PANTHER" id="PTHR43326">
    <property type="entry name" value="METHIONYL-TRNA SYNTHETASE"/>
    <property type="match status" value="1"/>
</dbReference>
<evidence type="ECO:0000256" key="5">
    <source>
        <dbReference type="ARBA" id="ARBA00022840"/>
    </source>
</evidence>
<protein>
    <recommendedName>
        <fullName evidence="9">Probable methionine--tRNA ligase, mitochondrial</fullName>
        <ecNumber evidence="2">6.1.1.10</ecNumber>
    </recommendedName>
</protein>
<dbReference type="CDD" id="cd00814">
    <property type="entry name" value="MetRS_core"/>
    <property type="match status" value="1"/>
</dbReference>
<name>A0A6J3M7U7_9PEZI</name>
<keyword evidence="3 10" id="KW-0436">Ligase</keyword>
<keyword evidence="5 10" id="KW-0067">ATP-binding</keyword>
<dbReference type="SUPFAM" id="SSF47323">
    <property type="entry name" value="Anticodon-binding domain of a subclass of class I aminoacyl-tRNA synthetases"/>
    <property type="match status" value="1"/>
</dbReference>
<accession>A0A6J3M7U7</accession>
<dbReference type="AlphaFoldDB" id="A0A6J3M7U7"/>
<dbReference type="Gene3D" id="2.170.220.10">
    <property type="match status" value="1"/>
</dbReference>
<dbReference type="GO" id="GO:0005524">
    <property type="term" value="F:ATP binding"/>
    <property type="evidence" value="ECO:0007669"/>
    <property type="project" value="UniProtKB-KW"/>
</dbReference>
<dbReference type="GO" id="GO:0005739">
    <property type="term" value="C:mitochondrion"/>
    <property type="evidence" value="ECO:0007669"/>
    <property type="project" value="UniProtKB-ARBA"/>
</dbReference>
<evidence type="ECO:0000256" key="3">
    <source>
        <dbReference type="ARBA" id="ARBA00022598"/>
    </source>
</evidence>
<dbReference type="Gene3D" id="1.10.730.10">
    <property type="entry name" value="Isoleucyl-tRNA Synthetase, Domain 1"/>
    <property type="match status" value="1"/>
</dbReference>
<evidence type="ECO:0000256" key="9">
    <source>
        <dbReference type="ARBA" id="ARBA00068817"/>
    </source>
</evidence>
<dbReference type="Pfam" id="PF09334">
    <property type="entry name" value="tRNA-synt_1g"/>
    <property type="match status" value="1"/>
</dbReference>
<dbReference type="InterPro" id="IPR014758">
    <property type="entry name" value="Met-tRNA_synth"/>
</dbReference>
<dbReference type="RefSeq" id="XP_033461157.1">
    <property type="nucleotide sequence ID" value="XM_033606348.1"/>
</dbReference>
<evidence type="ECO:0000256" key="2">
    <source>
        <dbReference type="ARBA" id="ARBA00012838"/>
    </source>
</evidence>
<dbReference type="InterPro" id="IPR015413">
    <property type="entry name" value="Methionyl/Leucyl_tRNA_Synth"/>
</dbReference>
<keyword evidence="6 10" id="KW-0648">Protein biosynthesis</keyword>
<dbReference type="InterPro" id="IPR009080">
    <property type="entry name" value="tRNAsynth_Ia_anticodon-bd"/>
</dbReference>
<keyword evidence="12" id="KW-1185">Reference proteome</keyword>
<organism evidence="13">
    <name type="scientific">Dissoconium aciculare CBS 342.82</name>
    <dbReference type="NCBI Taxonomy" id="1314786"/>
    <lineage>
        <taxon>Eukaryota</taxon>
        <taxon>Fungi</taxon>
        <taxon>Dikarya</taxon>
        <taxon>Ascomycota</taxon>
        <taxon>Pezizomycotina</taxon>
        <taxon>Dothideomycetes</taxon>
        <taxon>Dothideomycetidae</taxon>
        <taxon>Mycosphaerellales</taxon>
        <taxon>Dissoconiaceae</taxon>
        <taxon>Dissoconium</taxon>
    </lineage>
</organism>
<dbReference type="InterPro" id="IPR033911">
    <property type="entry name" value="MetRS_core"/>
</dbReference>
<sequence>MSLRIRTSSDVTTQIDGDKPYYVTTPIFYVNAPPHVGHMYTMVLADVLKRWQELKGRKAVLLTGTDEHGMKIQQAAARAGVEPKQFCDGGAETFRELAKGMNMSHDFFIRTTDTQHKEAVEYAWHMLQQRGFIYEKKHEGWYSVSDETFYPASQIQPAIDPMSGRKMTVSMETGKEVEWTSERNYHFRLSAFRERLLEFYASNPDYIQPKTRLADVVSQVEAGLEDLSISRPRERLSWGVPVPTDASQTIYVWLDALLSYASAVGYPFTPGAEKQGGWPADVQIIGKDIVRFHCIYWPAMLMALDIPVHKRILAHAHWTIGKEKMAKSTGNVVSPFFALERFGVDVMRWYLIHDGGIANDADYENAFIIAKYKKHLQNGLGNLTSRIMQNKRWDVARAVKRYAHPGHQGDEKPSIYHESGQDGARDYGRTRVLPHQVEEKMRQLLPNRALQIIMQSVASGNGYLQHRAPWNMVKEMTAANGGEAPAGDDAAAWKDVDAVVYLVAENLRLVAIMLQAFIPDAARQQLDLLGVREDRRGWEWCRMGADDDFGRALWKDGDVDPAKLKLFPGLSSEY</sequence>
<dbReference type="GO" id="GO:0004825">
    <property type="term" value="F:methionine-tRNA ligase activity"/>
    <property type="evidence" value="ECO:0007669"/>
    <property type="project" value="UniProtKB-EC"/>
</dbReference>
<dbReference type="OrthoDB" id="24670at2759"/>
<reference evidence="13" key="3">
    <citation type="submission" date="2025-08" db="UniProtKB">
        <authorList>
            <consortium name="RefSeq"/>
        </authorList>
    </citation>
    <scope>IDENTIFICATION</scope>
    <source>
        <strain evidence="13">CBS 342.82</strain>
    </source>
</reference>
<dbReference type="GeneID" id="54364148"/>
<dbReference type="InterPro" id="IPR014729">
    <property type="entry name" value="Rossmann-like_a/b/a_fold"/>
</dbReference>
<reference evidence="13" key="2">
    <citation type="submission" date="2020-04" db="EMBL/GenBank/DDBJ databases">
        <authorList>
            <consortium name="NCBI Genome Project"/>
        </authorList>
    </citation>
    <scope>NUCLEOTIDE SEQUENCE</scope>
    <source>
        <strain evidence="13">CBS 342.82</strain>
    </source>
</reference>
<dbReference type="FunFam" id="2.170.220.10:FF:000001">
    <property type="entry name" value="methionine--tRNA ligase, mitochondrial"/>
    <property type="match status" value="1"/>
</dbReference>
<dbReference type="Gene3D" id="3.40.50.620">
    <property type="entry name" value="HUPs"/>
    <property type="match status" value="1"/>
</dbReference>
<dbReference type="PRINTS" id="PR01041">
    <property type="entry name" value="TRNASYNTHMET"/>
</dbReference>
<gene>
    <name evidence="13" type="ORF">K489DRAFT_387705</name>
</gene>
<evidence type="ECO:0000256" key="10">
    <source>
        <dbReference type="RuleBase" id="RU363039"/>
    </source>
</evidence>
<dbReference type="EC" id="6.1.1.10" evidence="2"/>